<dbReference type="PANTHER" id="PTHR30419">
    <property type="entry name" value="HTH-TYPE TRANSCRIPTIONAL REGULATOR YBHD"/>
    <property type="match status" value="1"/>
</dbReference>
<gene>
    <name evidence="6" type="ORF">SSOG_08862</name>
</gene>
<keyword evidence="7" id="KW-1185">Reference proteome</keyword>
<dbReference type="OrthoDB" id="4131546at2"/>
<dbReference type="InterPro" id="IPR005119">
    <property type="entry name" value="LysR_subst-bd"/>
</dbReference>
<reference evidence="6 7" key="1">
    <citation type="submission" date="2009-02" db="EMBL/GenBank/DDBJ databases">
        <title>Annotation of Streptomyces hygroscopicus strain ATCC 53653.</title>
        <authorList>
            <consortium name="The Broad Institute Genome Sequencing Platform"/>
            <consortium name="Broad Institute Microbial Sequencing Center"/>
            <person name="Fischbach M."/>
            <person name="Godfrey P."/>
            <person name="Ward D."/>
            <person name="Young S."/>
            <person name="Zeng Q."/>
            <person name="Koehrsen M."/>
            <person name="Alvarado L."/>
            <person name="Berlin A.M."/>
            <person name="Bochicchio J."/>
            <person name="Borenstein D."/>
            <person name="Chapman S.B."/>
            <person name="Chen Z."/>
            <person name="Engels R."/>
            <person name="Freedman E."/>
            <person name="Gellesch M."/>
            <person name="Goldberg J."/>
            <person name="Griggs A."/>
            <person name="Gujja S."/>
            <person name="Heilman E.R."/>
            <person name="Heiman D.I."/>
            <person name="Hepburn T.A."/>
            <person name="Howarth C."/>
            <person name="Jen D."/>
            <person name="Larson L."/>
            <person name="Lewis B."/>
            <person name="Mehta T."/>
            <person name="Park D."/>
            <person name="Pearson M."/>
            <person name="Richards J."/>
            <person name="Roberts A."/>
            <person name="Saif S."/>
            <person name="Shea T.D."/>
            <person name="Shenoy N."/>
            <person name="Sisk P."/>
            <person name="Stolte C."/>
            <person name="Sykes S.N."/>
            <person name="Thomson T."/>
            <person name="Walk T."/>
            <person name="White J."/>
            <person name="Yandava C."/>
            <person name="Straight P."/>
            <person name="Clardy J."/>
            <person name="Hung D."/>
            <person name="Kolter R."/>
            <person name="Mekalanos J."/>
            <person name="Walker S."/>
            <person name="Walsh C.T."/>
            <person name="Wieland-Brown L.C."/>
            <person name="Haas B."/>
            <person name="Nusbaum C."/>
            <person name="Birren B."/>
        </authorList>
    </citation>
    <scope>NUCLEOTIDE SEQUENCE [LARGE SCALE GENOMIC DNA]</scope>
    <source>
        <strain evidence="6 7">ATCC 53653</strain>
    </source>
</reference>
<evidence type="ECO:0000256" key="4">
    <source>
        <dbReference type="ARBA" id="ARBA00023163"/>
    </source>
</evidence>
<keyword evidence="4" id="KW-0804">Transcription</keyword>
<evidence type="ECO:0000256" key="1">
    <source>
        <dbReference type="ARBA" id="ARBA00009437"/>
    </source>
</evidence>
<dbReference type="STRING" id="457427.SSOG_08862"/>
<dbReference type="AlphaFoldDB" id="D9WJ51"/>
<evidence type="ECO:0000313" key="7">
    <source>
        <dbReference type="Proteomes" id="UP000003963"/>
    </source>
</evidence>
<evidence type="ECO:0000313" key="6">
    <source>
        <dbReference type="EMBL" id="EFL29148.1"/>
    </source>
</evidence>
<dbReference type="SUPFAM" id="SSF53850">
    <property type="entry name" value="Periplasmic binding protein-like II"/>
    <property type="match status" value="1"/>
</dbReference>
<dbReference type="RefSeq" id="WP_009720945.1">
    <property type="nucleotide sequence ID" value="NZ_GG657754.1"/>
</dbReference>
<dbReference type="GO" id="GO:0003677">
    <property type="term" value="F:DNA binding"/>
    <property type="evidence" value="ECO:0007669"/>
    <property type="project" value="UniProtKB-KW"/>
</dbReference>
<dbReference type="Pfam" id="PF00126">
    <property type="entry name" value="HTH_1"/>
    <property type="match status" value="1"/>
</dbReference>
<dbReference type="EMBL" id="GG657754">
    <property type="protein sequence ID" value="EFL29148.1"/>
    <property type="molecule type" value="Genomic_DNA"/>
</dbReference>
<keyword evidence="2" id="KW-0805">Transcription regulation</keyword>
<dbReference type="PROSITE" id="PS50931">
    <property type="entry name" value="HTH_LYSR"/>
    <property type="match status" value="1"/>
</dbReference>
<proteinExistence type="inferred from homology"/>
<sequence>MVSLQQFRTLHSVRSHGGIHAAAKALHLSPSAVSQQIKALGSECGFPLVEPDGRGIRLTEDGSRIAQIASQIADLWESSVSRRSADGAMTVARRRCVKVGAFPSALVRCVLPAISCSGDLPFDMHLFETAPYEGRRLVGEGVLEAAVSLQETGEEPRDLLRVVPLRHDPFLFVGPPDLISAVTRPGAGQPLSAMRWVLPRAGSDCDRLIATHLARHKITARPVGRTDDWVLAQEMAIALNALAFVPSSALATRSDLARCLQAGEIPAPARTVVLVAEAAAAATGWFTVLQQRLQQAYTRTAGVAYGT</sequence>
<evidence type="ECO:0000259" key="5">
    <source>
        <dbReference type="PROSITE" id="PS50931"/>
    </source>
</evidence>
<feature type="domain" description="HTH lysR-type" evidence="5">
    <location>
        <begin position="2"/>
        <end position="59"/>
    </location>
</feature>
<accession>D9WJ51</accession>
<organism evidence="6 7">
    <name type="scientific">Streptomyces himastatinicus ATCC 53653</name>
    <dbReference type="NCBI Taxonomy" id="457427"/>
    <lineage>
        <taxon>Bacteria</taxon>
        <taxon>Bacillati</taxon>
        <taxon>Actinomycetota</taxon>
        <taxon>Actinomycetes</taxon>
        <taxon>Kitasatosporales</taxon>
        <taxon>Streptomycetaceae</taxon>
        <taxon>Streptomyces</taxon>
        <taxon>Streptomyces violaceusniger group</taxon>
    </lineage>
</organism>
<evidence type="ECO:0000256" key="2">
    <source>
        <dbReference type="ARBA" id="ARBA00023015"/>
    </source>
</evidence>
<dbReference type="InterPro" id="IPR036390">
    <property type="entry name" value="WH_DNA-bd_sf"/>
</dbReference>
<dbReference type="GO" id="GO:0003700">
    <property type="term" value="F:DNA-binding transcription factor activity"/>
    <property type="evidence" value="ECO:0007669"/>
    <property type="project" value="InterPro"/>
</dbReference>
<dbReference type="Proteomes" id="UP000003963">
    <property type="component" value="Unassembled WGS sequence"/>
</dbReference>
<dbReference type="InterPro" id="IPR050950">
    <property type="entry name" value="HTH-type_LysR_regulators"/>
</dbReference>
<dbReference type="PANTHER" id="PTHR30419:SF30">
    <property type="entry name" value="LYSR FAMILY TRANSCRIPTIONAL REGULATOR"/>
    <property type="match status" value="1"/>
</dbReference>
<name>D9WJ51_9ACTN</name>
<dbReference type="HOGENOM" id="CLU_039613_6_0_11"/>
<dbReference type="GO" id="GO:0005829">
    <property type="term" value="C:cytosol"/>
    <property type="evidence" value="ECO:0007669"/>
    <property type="project" value="TreeGrafter"/>
</dbReference>
<dbReference type="Pfam" id="PF03466">
    <property type="entry name" value="LysR_substrate"/>
    <property type="match status" value="1"/>
</dbReference>
<dbReference type="CDD" id="cd05466">
    <property type="entry name" value="PBP2_LTTR_substrate"/>
    <property type="match status" value="1"/>
</dbReference>
<dbReference type="InterPro" id="IPR036388">
    <property type="entry name" value="WH-like_DNA-bd_sf"/>
</dbReference>
<dbReference type="Gene3D" id="3.40.190.290">
    <property type="match status" value="1"/>
</dbReference>
<protein>
    <submittedName>
        <fullName evidence="6">Putative LysR-family transcriptional regulator</fullName>
    </submittedName>
</protein>
<keyword evidence="3" id="KW-0238">DNA-binding</keyword>
<comment type="similarity">
    <text evidence="1">Belongs to the LysR transcriptional regulatory family.</text>
</comment>
<dbReference type="SUPFAM" id="SSF46785">
    <property type="entry name" value="Winged helix' DNA-binding domain"/>
    <property type="match status" value="1"/>
</dbReference>
<dbReference type="Gene3D" id="1.10.10.10">
    <property type="entry name" value="Winged helix-like DNA-binding domain superfamily/Winged helix DNA-binding domain"/>
    <property type="match status" value="1"/>
</dbReference>
<dbReference type="InterPro" id="IPR000847">
    <property type="entry name" value="LysR_HTH_N"/>
</dbReference>
<evidence type="ECO:0000256" key="3">
    <source>
        <dbReference type="ARBA" id="ARBA00023125"/>
    </source>
</evidence>